<keyword evidence="3" id="KW-0808">Transferase</keyword>
<feature type="transmembrane region" description="Helical" evidence="1">
    <location>
        <begin position="318"/>
        <end position="340"/>
    </location>
</feature>
<feature type="transmembrane region" description="Helical" evidence="1">
    <location>
        <begin position="281"/>
        <end position="298"/>
    </location>
</feature>
<keyword evidence="3" id="KW-0012">Acyltransferase</keyword>
<accession>A0A1T4Q572</accession>
<dbReference type="STRING" id="413434.SAMN04488132_107152"/>
<dbReference type="Proteomes" id="UP000190888">
    <property type="component" value="Unassembled WGS sequence"/>
</dbReference>
<gene>
    <name evidence="3" type="ORF">SAMN04488132_107152</name>
</gene>
<feature type="transmembrane region" description="Helical" evidence="1">
    <location>
        <begin position="163"/>
        <end position="181"/>
    </location>
</feature>
<organism evidence="3 4">
    <name type="scientific">Sediminibacterium ginsengisoli</name>
    <dbReference type="NCBI Taxonomy" id="413434"/>
    <lineage>
        <taxon>Bacteria</taxon>
        <taxon>Pseudomonadati</taxon>
        <taxon>Bacteroidota</taxon>
        <taxon>Chitinophagia</taxon>
        <taxon>Chitinophagales</taxon>
        <taxon>Chitinophagaceae</taxon>
        <taxon>Sediminibacterium</taxon>
    </lineage>
</organism>
<dbReference type="PANTHER" id="PTHR23028">
    <property type="entry name" value="ACETYLTRANSFERASE"/>
    <property type="match status" value="1"/>
</dbReference>
<dbReference type="GO" id="GO:0000271">
    <property type="term" value="P:polysaccharide biosynthetic process"/>
    <property type="evidence" value="ECO:0007669"/>
    <property type="project" value="TreeGrafter"/>
</dbReference>
<feature type="transmembrane region" description="Helical" evidence="1">
    <location>
        <begin position="85"/>
        <end position="104"/>
    </location>
</feature>
<dbReference type="EMBL" id="FUWH01000007">
    <property type="protein sequence ID" value="SJZ98912.1"/>
    <property type="molecule type" value="Genomic_DNA"/>
</dbReference>
<keyword evidence="4" id="KW-1185">Reference proteome</keyword>
<dbReference type="GO" id="GO:0016747">
    <property type="term" value="F:acyltransferase activity, transferring groups other than amino-acyl groups"/>
    <property type="evidence" value="ECO:0007669"/>
    <property type="project" value="InterPro"/>
</dbReference>
<keyword evidence="1" id="KW-0812">Transmembrane</keyword>
<evidence type="ECO:0000313" key="4">
    <source>
        <dbReference type="Proteomes" id="UP000190888"/>
    </source>
</evidence>
<dbReference type="PANTHER" id="PTHR23028:SF53">
    <property type="entry name" value="ACYL_TRANSF_3 DOMAIN-CONTAINING PROTEIN"/>
    <property type="match status" value="1"/>
</dbReference>
<name>A0A1T4Q572_9BACT</name>
<reference evidence="3 4" key="1">
    <citation type="submission" date="2017-02" db="EMBL/GenBank/DDBJ databases">
        <authorList>
            <person name="Peterson S.W."/>
        </authorList>
    </citation>
    <scope>NUCLEOTIDE SEQUENCE [LARGE SCALE GENOMIC DNA]</scope>
    <source>
        <strain evidence="3 4">DSM 22335</strain>
    </source>
</reference>
<dbReference type="AlphaFoldDB" id="A0A1T4Q572"/>
<sequence>MRSQGIDFLRFIAVALVLFRHFDTAPDTAAATNLATLVQPLQRIGWIGVDLFFVISGFLISRLVFNELDERRSFNARRFLIRRGFKIYPSFYILIGLTFVLFFLKHKLDTGQLFAELFYYQNYVQGLWPHTWSLAIEEHFYFLIAFVFYIVGKKKINYRSDSFIFIFFVLILLINYIKFSYRGVITDSNRVPYYTHTRIDGLLWGCILAYLTLYKTRVIRFWEKWIMLPFAAAAIPFIYAQANKGISDVSQLYFGFTFFSLYSCNLLLIVLKYESVFKWKLFAAPASVGVFSYSIYLWHMPCKFWIMGAINKLVNLSYLQSLLVYIFSAILVGVVLSKLIEIPFLKIRNRIFS</sequence>
<dbReference type="Pfam" id="PF01757">
    <property type="entry name" value="Acyl_transf_3"/>
    <property type="match status" value="1"/>
</dbReference>
<feature type="transmembrane region" description="Helical" evidence="1">
    <location>
        <begin position="132"/>
        <end position="151"/>
    </location>
</feature>
<feature type="transmembrane region" description="Helical" evidence="1">
    <location>
        <begin position="252"/>
        <end position="269"/>
    </location>
</feature>
<dbReference type="InterPro" id="IPR002656">
    <property type="entry name" value="Acyl_transf_3_dom"/>
</dbReference>
<evidence type="ECO:0000313" key="3">
    <source>
        <dbReference type="EMBL" id="SJZ98912.1"/>
    </source>
</evidence>
<feature type="domain" description="Acyltransferase 3" evidence="2">
    <location>
        <begin position="5"/>
        <end position="336"/>
    </location>
</feature>
<keyword evidence="1" id="KW-0472">Membrane</keyword>
<dbReference type="OrthoDB" id="290051at2"/>
<feature type="transmembrane region" description="Helical" evidence="1">
    <location>
        <begin position="47"/>
        <end position="65"/>
    </location>
</feature>
<feature type="transmembrane region" description="Helical" evidence="1">
    <location>
        <begin position="225"/>
        <end position="240"/>
    </location>
</feature>
<evidence type="ECO:0000259" key="2">
    <source>
        <dbReference type="Pfam" id="PF01757"/>
    </source>
</evidence>
<keyword evidence="1" id="KW-1133">Transmembrane helix</keyword>
<feature type="transmembrane region" description="Helical" evidence="1">
    <location>
        <begin position="193"/>
        <end position="213"/>
    </location>
</feature>
<proteinExistence type="predicted"/>
<dbReference type="GO" id="GO:0016020">
    <property type="term" value="C:membrane"/>
    <property type="evidence" value="ECO:0007669"/>
    <property type="project" value="TreeGrafter"/>
</dbReference>
<dbReference type="GO" id="GO:0016787">
    <property type="term" value="F:hydrolase activity"/>
    <property type="evidence" value="ECO:0007669"/>
    <property type="project" value="UniProtKB-KW"/>
</dbReference>
<dbReference type="InterPro" id="IPR050879">
    <property type="entry name" value="Acyltransferase_3"/>
</dbReference>
<evidence type="ECO:0000256" key="1">
    <source>
        <dbReference type="SAM" id="Phobius"/>
    </source>
</evidence>
<protein>
    <submittedName>
        <fullName evidence="3">Peptidoglycan/LPS O-acetylase OafA/YrhL, contains acyltransferase and SGNH-hydrolase domains</fullName>
    </submittedName>
</protein>
<dbReference type="RefSeq" id="WP_078831917.1">
    <property type="nucleotide sequence ID" value="NZ_FUWH01000007.1"/>
</dbReference>
<keyword evidence="3" id="KW-0378">Hydrolase</keyword>